<comment type="similarity">
    <text evidence="2">Belongs to the class-D beta-lactamase family.</text>
</comment>
<evidence type="ECO:0000313" key="11">
    <source>
        <dbReference type="Proteomes" id="UP000614424"/>
    </source>
</evidence>
<gene>
    <name evidence="10" type="ORF">H8E41_12060</name>
</gene>
<proteinExistence type="inferred from homology"/>
<organism evidence="10 11">
    <name type="scientific">Candidatus Desulfobia pelagia</name>
    <dbReference type="NCBI Taxonomy" id="2841692"/>
    <lineage>
        <taxon>Bacteria</taxon>
        <taxon>Pseudomonadati</taxon>
        <taxon>Thermodesulfobacteriota</taxon>
        <taxon>Desulfobulbia</taxon>
        <taxon>Desulfobulbales</taxon>
        <taxon>Desulfobulbaceae</taxon>
        <taxon>Candidatus Desulfobia</taxon>
    </lineage>
</organism>
<dbReference type="PANTHER" id="PTHR30627">
    <property type="entry name" value="PEPTIDOGLYCAN D,D-TRANSPEPTIDASE"/>
    <property type="match status" value="1"/>
</dbReference>
<evidence type="ECO:0000256" key="1">
    <source>
        <dbReference type="ARBA" id="ARBA00001526"/>
    </source>
</evidence>
<dbReference type="SUPFAM" id="SSF54184">
    <property type="entry name" value="Penicillin-binding protein 2x (pbp-2x), c-terminal domain"/>
    <property type="match status" value="1"/>
</dbReference>
<dbReference type="GO" id="GO:0005886">
    <property type="term" value="C:plasma membrane"/>
    <property type="evidence" value="ECO:0007669"/>
    <property type="project" value="TreeGrafter"/>
</dbReference>
<dbReference type="Gene3D" id="3.40.710.10">
    <property type="entry name" value="DD-peptidase/beta-lactamase superfamily"/>
    <property type="match status" value="1"/>
</dbReference>
<dbReference type="PANTHER" id="PTHR30627:SF6">
    <property type="entry name" value="BETA-LACTAMASE YBXI-RELATED"/>
    <property type="match status" value="1"/>
</dbReference>
<evidence type="ECO:0000256" key="4">
    <source>
        <dbReference type="ARBA" id="ARBA00022645"/>
    </source>
</evidence>
<evidence type="ECO:0000256" key="5">
    <source>
        <dbReference type="ARBA" id="ARBA00022729"/>
    </source>
</evidence>
<keyword evidence="6" id="KW-0378">Hydrolase</keyword>
<dbReference type="InterPro" id="IPR005311">
    <property type="entry name" value="PBP_dimer"/>
</dbReference>
<evidence type="ECO:0000313" key="10">
    <source>
        <dbReference type="EMBL" id="MBC8318629.1"/>
    </source>
</evidence>
<accession>A0A8J6NEH9</accession>
<dbReference type="SMART" id="SM00740">
    <property type="entry name" value="PASTA"/>
    <property type="match status" value="1"/>
</dbReference>
<dbReference type="Pfam" id="PF03717">
    <property type="entry name" value="PBP_dimer"/>
    <property type="match status" value="1"/>
</dbReference>
<sequence>MGREIRDWATYTDKSKEKGKQKRRRLFLGIVLLVLVLVFYRLYQGPFFFDEEQEPEFVEPAVQSSLYDVRRKNIYDRRLNMVAASIQTSSVYVKPREFDDIAATAGVLAKLLSHEEAELLEELKTERNFTWLARNISPEKAKSIKSLDLDGVYFHDRVERVYPNWPDAPQFIGQVKDEVGLSGVEFSFNDSLLSGRHLVLTLDLELQSSLMKLLENIVEDVGYKQGGSLLVTTAGGILMDPRSGEILASAQVPSSQHFFTPALATEDKRAGVATVSVKTGGLLSIFKLAAVIDAGLRRSVESGMKEGSSKIISPRLKKVAKSAPSAPLWQLDRKKNIISPWLASIVAEAGDAHSDEGQPLLQPHMENEFFRSAGFEMGSEDTASALHVLNSFGSLVNDGRSVEPHMVLGTISDSGDLEGKDVSAASRKTFFSQEESREFRHFLEETSPSGKSFFIAESLQKSMPGNVAVAVREFDEYGGEINADNEGKTEDGSGGASILQGVSGPDQTLYDGAVLAAAPMSAPELVMLISFSQGMIDVTKPSRIEKLTKTFMQKALPVARASKKIKGKLQVPEYDHEAMLAAWQGQQGRDVTQANIQPKPVKEIMPDLHGLSIRRALRILQSIGCTVSIEGSGTVVQQHPEAGSVLVSDKCVLMARKRNQNSDTKKD</sequence>
<dbReference type="GO" id="GO:0046677">
    <property type="term" value="P:response to antibiotic"/>
    <property type="evidence" value="ECO:0007669"/>
    <property type="project" value="UniProtKB-KW"/>
</dbReference>
<dbReference type="GO" id="GO:0071555">
    <property type="term" value="P:cell wall organization"/>
    <property type="evidence" value="ECO:0007669"/>
    <property type="project" value="TreeGrafter"/>
</dbReference>
<comment type="caution">
    <text evidence="10">The sequence shown here is derived from an EMBL/GenBank/DDBJ whole genome shotgun (WGS) entry which is preliminary data.</text>
</comment>
<evidence type="ECO:0000256" key="7">
    <source>
        <dbReference type="ARBA" id="ARBA00023251"/>
    </source>
</evidence>
<protein>
    <recommendedName>
        <fullName evidence="3">beta-lactamase</fullName>
        <ecNumber evidence="3">3.5.2.6</ecNumber>
    </recommendedName>
</protein>
<dbReference type="PROSITE" id="PS51178">
    <property type="entry name" value="PASTA"/>
    <property type="match status" value="1"/>
</dbReference>
<keyword evidence="4" id="KW-0645">Protease</keyword>
<keyword evidence="8" id="KW-0812">Transmembrane</keyword>
<dbReference type="EMBL" id="JACNJZ010000171">
    <property type="protein sequence ID" value="MBC8318629.1"/>
    <property type="molecule type" value="Genomic_DNA"/>
</dbReference>
<evidence type="ECO:0000256" key="3">
    <source>
        <dbReference type="ARBA" id="ARBA00012865"/>
    </source>
</evidence>
<keyword evidence="8" id="KW-1133">Transmembrane helix</keyword>
<name>A0A8J6NEH9_9BACT</name>
<dbReference type="AlphaFoldDB" id="A0A8J6NEH9"/>
<evidence type="ECO:0000256" key="2">
    <source>
        <dbReference type="ARBA" id="ARBA00007898"/>
    </source>
</evidence>
<dbReference type="GO" id="GO:0008658">
    <property type="term" value="F:penicillin binding"/>
    <property type="evidence" value="ECO:0007669"/>
    <property type="project" value="InterPro"/>
</dbReference>
<keyword evidence="8" id="KW-0472">Membrane</keyword>
<dbReference type="InterPro" id="IPR005543">
    <property type="entry name" value="PASTA_dom"/>
</dbReference>
<comment type="catalytic activity">
    <reaction evidence="1">
        <text>a beta-lactam + H2O = a substituted beta-amino acid</text>
        <dbReference type="Rhea" id="RHEA:20401"/>
        <dbReference type="ChEBI" id="CHEBI:15377"/>
        <dbReference type="ChEBI" id="CHEBI:35627"/>
        <dbReference type="ChEBI" id="CHEBI:140347"/>
        <dbReference type="EC" id="3.5.2.6"/>
    </reaction>
</comment>
<dbReference type="InterPro" id="IPR036138">
    <property type="entry name" value="PBP_dimer_sf"/>
</dbReference>
<dbReference type="Proteomes" id="UP000614424">
    <property type="component" value="Unassembled WGS sequence"/>
</dbReference>
<dbReference type="InterPro" id="IPR012338">
    <property type="entry name" value="Beta-lactam/transpept-like"/>
</dbReference>
<dbReference type="SUPFAM" id="SSF56519">
    <property type="entry name" value="Penicillin binding protein dimerisation domain"/>
    <property type="match status" value="1"/>
</dbReference>
<dbReference type="CDD" id="cd06575">
    <property type="entry name" value="PASTA_Pbp2x-like_2"/>
    <property type="match status" value="1"/>
</dbReference>
<dbReference type="Gene3D" id="1.10.150.770">
    <property type="match status" value="1"/>
</dbReference>
<feature type="transmembrane region" description="Helical" evidence="8">
    <location>
        <begin position="26"/>
        <end position="43"/>
    </location>
</feature>
<keyword evidence="4" id="KW-0121">Carboxypeptidase</keyword>
<evidence type="ECO:0000256" key="8">
    <source>
        <dbReference type="SAM" id="Phobius"/>
    </source>
</evidence>
<dbReference type="GO" id="GO:0004180">
    <property type="term" value="F:carboxypeptidase activity"/>
    <property type="evidence" value="ECO:0007669"/>
    <property type="project" value="UniProtKB-KW"/>
</dbReference>
<dbReference type="InterPro" id="IPR050515">
    <property type="entry name" value="Beta-lactam/transpept"/>
</dbReference>
<evidence type="ECO:0000259" key="9">
    <source>
        <dbReference type="PROSITE" id="PS51178"/>
    </source>
</evidence>
<dbReference type="GO" id="GO:0008800">
    <property type="term" value="F:beta-lactamase activity"/>
    <property type="evidence" value="ECO:0007669"/>
    <property type="project" value="UniProtKB-EC"/>
</dbReference>
<evidence type="ECO:0000256" key="6">
    <source>
        <dbReference type="ARBA" id="ARBA00022801"/>
    </source>
</evidence>
<dbReference type="EC" id="3.5.2.6" evidence="3"/>
<keyword evidence="7" id="KW-0046">Antibiotic resistance</keyword>
<reference evidence="10 11" key="1">
    <citation type="submission" date="2020-08" db="EMBL/GenBank/DDBJ databases">
        <title>Bridging the membrane lipid divide: bacteria of the FCB group superphylum have the potential to synthesize archaeal ether lipids.</title>
        <authorList>
            <person name="Villanueva L."/>
            <person name="Von Meijenfeldt F.A.B."/>
            <person name="Westbye A.B."/>
            <person name="Yadav S."/>
            <person name="Hopmans E.C."/>
            <person name="Dutilh B.E."/>
            <person name="Sinninghe Damste J.S."/>
        </authorList>
    </citation>
    <scope>NUCLEOTIDE SEQUENCE [LARGE SCALE GENOMIC DNA]</scope>
    <source>
        <strain evidence="10">NIOZ-UU47</strain>
    </source>
</reference>
<keyword evidence="5" id="KW-0732">Signal</keyword>
<feature type="domain" description="PASTA" evidence="9">
    <location>
        <begin position="599"/>
        <end position="657"/>
    </location>
</feature>
<dbReference type="SUPFAM" id="SSF56601">
    <property type="entry name" value="beta-lactamase/transpeptidase-like"/>
    <property type="match status" value="1"/>
</dbReference>
<dbReference type="Pfam" id="PF03793">
    <property type="entry name" value="PASTA"/>
    <property type="match status" value="1"/>
</dbReference>